<organism evidence="3">
    <name type="scientific">Aureococcus anophagefferens</name>
    <name type="common">Harmful bloom alga</name>
    <dbReference type="NCBI Taxonomy" id="44056"/>
    <lineage>
        <taxon>Eukaryota</taxon>
        <taxon>Sar</taxon>
        <taxon>Stramenopiles</taxon>
        <taxon>Ochrophyta</taxon>
        <taxon>Pelagophyceae</taxon>
        <taxon>Pelagomonadales</taxon>
        <taxon>Pelagomonadaceae</taxon>
        <taxon>Aureococcus</taxon>
    </lineage>
</organism>
<accession>F0YF08</accession>
<evidence type="ECO:0000313" key="3">
    <source>
        <dbReference type="Proteomes" id="UP000002729"/>
    </source>
</evidence>
<dbReference type="RefSeq" id="XP_009038924.1">
    <property type="nucleotide sequence ID" value="XM_009040676.1"/>
</dbReference>
<proteinExistence type="predicted"/>
<dbReference type="KEGG" id="aaf:AURANDRAFT_65741"/>
<name>F0YF08_AURAN</name>
<dbReference type="GeneID" id="20225486"/>
<dbReference type="Proteomes" id="UP000002729">
    <property type="component" value="Unassembled WGS sequence"/>
</dbReference>
<sequence length="225" mass="25040">MLCSCYGDGEAEAPGSVLRSDWVRARLDYALAVERRRFVVVSSPQAEDASVCCYADGGRRSPLCRVRLEHVVITGDDGRRCRVWRRDGARPALCFALRFETLGAKLDWWRAARRAAREAAVRRGAPPRPRTGLESPVAANLDLKAALRACREGARGDGEEAKDEPEPLPAPDDEPPTPRRPSEAPPETERTVVWRAHGMCVCEDARGCVQIKSSTRLQCERIRMF</sequence>
<dbReference type="AlphaFoldDB" id="F0YF08"/>
<feature type="region of interest" description="Disordered" evidence="1">
    <location>
        <begin position="154"/>
        <end position="189"/>
    </location>
</feature>
<evidence type="ECO:0000256" key="1">
    <source>
        <dbReference type="SAM" id="MobiDB-lite"/>
    </source>
</evidence>
<dbReference type="EMBL" id="GL833135">
    <property type="protein sequence ID" value="EGB06344.1"/>
    <property type="molecule type" value="Genomic_DNA"/>
</dbReference>
<evidence type="ECO:0000313" key="2">
    <source>
        <dbReference type="EMBL" id="EGB06344.1"/>
    </source>
</evidence>
<protein>
    <recommendedName>
        <fullName evidence="4">PH domain-containing protein</fullName>
    </recommendedName>
</protein>
<evidence type="ECO:0008006" key="4">
    <source>
        <dbReference type="Google" id="ProtNLM"/>
    </source>
</evidence>
<reference evidence="2 3" key="1">
    <citation type="journal article" date="2011" name="Proc. Natl. Acad. Sci. U.S.A.">
        <title>Niche of harmful alga Aureococcus anophagefferens revealed through ecogenomics.</title>
        <authorList>
            <person name="Gobler C.J."/>
            <person name="Berry D.L."/>
            <person name="Dyhrman S.T."/>
            <person name="Wilhelm S.W."/>
            <person name="Salamov A."/>
            <person name="Lobanov A.V."/>
            <person name="Zhang Y."/>
            <person name="Collier J.L."/>
            <person name="Wurch L.L."/>
            <person name="Kustka A.B."/>
            <person name="Dill B.D."/>
            <person name="Shah M."/>
            <person name="VerBerkmoes N.C."/>
            <person name="Kuo A."/>
            <person name="Terry A."/>
            <person name="Pangilinan J."/>
            <person name="Lindquist E.A."/>
            <person name="Lucas S."/>
            <person name="Paulsen I.T."/>
            <person name="Hattenrath-Lehmann T.K."/>
            <person name="Talmage S.C."/>
            <person name="Walker E.A."/>
            <person name="Koch F."/>
            <person name="Burson A.M."/>
            <person name="Marcoval M.A."/>
            <person name="Tang Y.Z."/>
            <person name="Lecleir G.R."/>
            <person name="Coyne K.J."/>
            <person name="Berg G.M."/>
            <person name="Bertrand E.M."/>
            <person name="Saito M.A."/>
            <person name="Gladyshev V.N."/>
            <person name="Grigoriev I.V."/>
        </authorList>
    </citation>
    <scope>NUCLEOTIDE SEQUENCE [LARGE SCALE GENOMIC DNA]</scope>
    <source>
        <strain evidence="3">CCMP 1984</strain>
    </source>
</reference>
<gene>
    <name evidence="2" type="ORF">AURANDRAFT_65741</name>
</gene>
<dbReference type="InParanoid" id="F0YF08"/>
<feature type="compositionally biased region" description="Basic and acidic residues" evidence="1">
    <location>
        <begin position="176"/>
        <end position="189"/>
    </location>
</feature>
<keyword evidence="3" id="KW-1185">Reference proteome</keyword>